<dbReference type="Pfam" id="PF08544">
    <property type="entry name" value="GHMP_kinases_C"/>
    <property type="match status" value="1"/>
</dbReference>
<feature type="binding site" evidence="9">
    <location>
        <begin position="94"/>
        <end position="104"/>
    </location>
    <ligand>
        <name>ATP</name>
        <dbReference type="ChEBI" id="CHEBI:30616"/>
    </ligand>
</feature>
<dbReference type="GO" id="GO:0019288">
    <property type="term" value="P:isopentenyl diphosphate biosynthetic process, methylerythritol 4-phosphate pathway"/>
    <property type="evidence" value="ECO:0007669"/>
    <property type="project" value="UniProtKB-UniRule"/>
</dbReference>
<dbReference type="Pfam" id="PF00288">
    <property type="entry name" value="GHMP_kinases_N"/>
    <property type="match status" value="1"/>
</dbReference>
<dbReference type="InterPro" id="IPR013750">
    <property type="entry name" value="GHMP_kinase_C_dom"/>
</dbReference>
<feature type="active site" evidence="9">
    <location>
        <position position="11"/>
    </location>
</feature>
<dbReference type="InterPro" id="IPR006204">
    <property type="entry name" value="GHMP_kinase_N_dom"/>
</dbReference>
<gene>
    <name evidence="9 12" type="primary">ispE</name>
    <name evidence="12" type="ORF">HYY65_09040</name>
</gene>
<evidence type="ECO:0000256" key="2">
    <source>
        <dbReference type="ARBA" id="ARBA00012052"/>
    </source>
</evidence>
<feature type="domain" description="GHMP kinase C-terminal" evidence="11">
    <location>
        <begin position="201"/>
        <end position="272"/>
    </location>
</feature>
<organism evidence="12 13">
    <name type="scientific">Tectimicrobiota bacterium</name>
    <dbReference type="NCBI Taxonomy" id="2528274"/>
    <lineage>
        <taxon>Bacteria</taxon>
        <taxon>Pseudomonadati</taxon>
        <taxon>Nitrospinota/Tectimicrobiota group</taxon>
        <taxon>Candidatus Tectimicrobiota</taxon>
    </lineage>
</organism>
<evidence type="ECO:0000256" key="8">
    <source>
        <dbReference type="ARBA" id="ARBA00032554"/>
    </source>
</evidence>
<evidence type="ECO:0000313" key="13">
    <source>
        <dbReference type="Proteomes" id="UP000741360"/>
    </source>
</evidence>
<dbReference type="EC" id="2.7.1.148" evidence="2 9"/>
<dbReference type="InterPro" id="IPR020568">
    <property type="entry name" value="Ribosomal_Su5_D2-typ_SF"/>
</dbReference>
<evidence type="ECO:0000256" key="3">
    <source>
        <dbReference type="ARBA" id="ARBA00017473"/>
    </source>
</evidence>
<dbReference type="InterPro" id="IPR036554">
    <property type="entry name" value="GHMP_kinase_C_sf"/>
</dbReference>
<protein>
    <recommendedName>
        <fullName evidence="3 9">4-diphosphocytidyl-2-C-methyl-D-erythritol kinase</fullName>
        <shortName evidence="9">CMK</shortName>
        <ecNumber evidence="2 9">2.7.1.148</ecNumber>
    </recommendedName>
    <alternativeName>
        <fullName evidence="8 9">4-(cytidine-5'-diphospho)-2-C-methyl-D-erythritol kinase</fullName>
    </alternativeName>
</protein>
<feature type="active site" evidence="9">
    <location>
        <position position="136"/>
    </location>
</feature>
<dbReference type="HAMAP" id="MF_00061">
    <property type="entry name" value="IspE"/>
    <property type="match status" value="1"/>
</dbReference>
<dbReference type="AlphaFoldDB" id="A0A932GQM5"/>
<dbReference type="Gene3D" id="3.30.70.890">
    <property type="entry name" value="GHMP kinase, C-terminal domain"/>
    <property type="match status" value="1"/>
</dbReference>
<evidence type="ECO:0000256" key="7">
    <source>
        <dbReference type="ARBA" id="ARBA00022840"/>
    </source>
</evidence>
<dbReference type="EMBL" id="JACPSX010000173">
    <property type="protein sequence ID" value="MBI3015185.1"/>
    <property type="molecule type" value="Genomic_DNA"/>
</dbReference>
<evidence type="ECO:0000256" key="4">
    <source>
        <dbReference type="ARBA" id="ARBA00022679"/>
    </source>
</evidence>
<evidence type="ECO:0000256" key="5">
    <source>
        <dbReference type="ARBA" id="ARBA00022741"/>
    </source>
</evidence>
<evidence type="ECO:0000256" key="9">
    <source>
        <dbReference type="HAMAP-Rule" id="MF_00061"/>
    </source>
</evidence>
<keyword evidence="7 9" id="KW-0067">ATP-binding</keyword>
<keyword evidence="6 9" id="KW-0418">Kinase</keyword>
<name>A0A932GQM5_UNCTE</name>
<dbReference type="NCBIfam" id="TIGR00154">
    <property type="entry name" value="ispE"/>
    <property type="match status" value="1"/>
</dbReference>
<dbReference type="GO" id="GO:0016114">
    <property type="term" value="P:terpenoid biosynthetic process"/>
    <property type="evidence" value="ECO:0007669"/>
    <property type="project" value="UniProtKB-UniRule"/>
</dbReference>
<dbReference type="SUPFAM" id="SSF55060">
    <property type="entry name" value="GHMP Kinase, C-terminal domain"/>
    <property type="match status" value="1"/>
</dbReference>
<proteinExistence type="inferred from homology"/>
<comment type="similarity">
    <text evidence="1 9">Belongs to the GHMP kinase family. IspE subfamily.</text>
</comment>
<dbReference type="InterPro" id="IPR004424">
    <property type="entry name" value="IspE"/>
</dbReference>
<dbReference type="PANTHER" id="PTHR43527:SF2">
    <property type="entry name" value="4-DIPHOSPHOCYTIDYL-2-C-METHYL-D-ERYTHRITOL KINASE, CHLOROPLASTIC"/>
    <property type="match status" value="1"/>
</dbReference>
<comment type="catalytic activity">
    <reaction evidence="9">
        <text>4-CDP-2-C-methyl-D-erythritol + ATP = 4-CDP-2-C-methyl-D-erythritol 2-phosphate + ADP + H(+)</text>
        <dbReference type="Rhea" id="RHEA:18437"/>
        <dbReference type="ChEBI" id="CHEBI:15378"/>
        <dbReference type="ChEBI" id="CHEBI:30616"/>
        <dbReference type="ChEBI" id="CHEBI:57823"/>
        <dbReference type="ChEBI" id="CHEBI:57919"/>
        <dbReference type="ChEBI" id="CHEBI:456216"/>
        <dbReference type="EC" id="2.7.1.148"/>
    </reaction>
</comment>
<reference evidence="12" key="1">
    <citation type="submission" date="2020-07" db="EMBL/GenBank/DDBJ databases">
        <title>Huge and variable diversity of episymbiotic CPR bacteria and DPANN archaea in groundwater ecosystems.</title>
        <authorList>
            <person name="He C.Y."/>
            <person name="Keren R."/>
            <person name="Whittaker M."/>
            <person name="Farag I.F."/>
            <person name="Doudna J."/>
            <person name="Cate J.H.D."/>
            <person name="Banfield J.F."/>
        </authorList>
    </citation>
    <scope>NUCLEOTIDE SEQUENCE</scope>
    <source>
        <strain evidence="12">NC_groundwater_717_Ag_S-0.2um_59_8</strain>
    </source>
</reference>
<comment type="pathway">
    <text evidence="9">Isoprenoid biosynthesis; isopentenyl diphosphate biosynthesis via DXP pathway; isopentenyl diphosphate from 1-deoxy-D-xylulose 5-phosphate: step 3/6.</text>
</comment>
<evidence type="ECO:0000256" key="6">
    <source>
        <dbReference type="ARBA" id="ARBA00022777"/>
    </source>
</evidence>
<comment type="function">
    <text evidence="9">Catalyzes the phosphorylation of the position 2 hydroxy group of 4-diphosphocytidyl-2C-methyl-D-erythritol.</text>
</comment>
<evidence type="ECO:0000256" key="1">
    <source>
        <dbReference type="ARBA" id="ARBA00009684"/>
    </source>
</evidence>
<dbReference type="PANTHER" id="PTHR43527">
    <property type="entry name" value="4-DIPHOSPHOCYTIDYL-2-C-METHYL-D-ERYTHRITOL KINASE, CHLOROPLASTIC"/>
    <property type="match status" value="1"/>
</dbReference>
<dbReference type="Gene3D" id="3.30.230.10">
    <property type="match status" value="1"/>
</dbReference>
<evidence type="ECO:0000259" key="10">
    <source>
        <dbReference type="Pfam" id="PF00288"/>
    </source>
</evidence>
<dbReference type="InterPro" id="IPR014721">
    <property type="entry name" value="Ribsml_uS5_D2-typ_fold_subgr"/>
</dbReference>
<dbReference type="SUPFAM" id="SSF54211">
    <property type="entry name" value="Ribosomal protein S5 domain 2-like"/>
    <property type="match status" value="1"/>
</dbReference>
<sequence length="297" mass="32302">MKGLEVWTPAKVNLGLKILARRPDGYHEVETILQMVGLYDHLLFTQGPAGIELTCNWPEIPRGEENLVYRSWTMMKTKALASAGVHIHLDKRIPAGAGLGGGSSDGAATLLALNELWQAHLPPQTLTQMARELGSDVPFFLNGPRALGRGRGDVLETLAAPDPLALILVTPRFSLSTAWVYGQVKLELTRQAANINLFRLLLEKGEYQELGKSLVNDLEEVVTGPHPIVRALKGELLSLGAEVALMSGSGPTVFGLFPRLTSAQAAYQALNRSPEWSVFQVVTLTQAEKAVRMVEIP</sequence>
<dbReference type="Proteomes" id="UP000741360">
    <property type="component" value="Unassembled WGS sequence"/>
</dbReference>
<dbReference type="PIRSF" id="PIRSF010376">
    <property type="entry name" value="IspE"/>
    <property type="match status" value="1"/>
</dbReference>
<evidence type="ECO:0000313" key="12">
    <source>
        <dbReference type="EMBL" id="MBI3015185.1"/>
    </source>
</evidence>
<dbReference type="GO" id="GO:0005524">
    <property type="term" value="F:ATP binding"/>
    <property type="evidence" value="ECO:0007669"/>
    <property type="project" value="UniProtKB-UniRule"/>
</dbReference>
<dbReference type="GO" id="GO:0050515">
    <property type="term" value="F:4-(cytidine 5'-diphospho)-2-C-methyl-D-erythritol kinase activity"/>
    <property type="evidence" value="ECO:0007669"/>
    <property type="project" value="UniProtKB-UniRule"/>
</dbReference>
<keyword evidence="5 9" id="KW-0547">Nucleotide-binding</keyword>
<feature type="domain" description="GHMP kinase N-terminal" evidence="10">
    <location>
        <begin position="66"/>
        <end position="143"/>
    </location>
</feature>
<keyword evidence="4 9" id="KW-0808">Transferase</keyword>
<comment type="caution">
    <text evidence="12">The sequence shown here is derived from an EMBL/GenBank/DDBJ whole genome shotgun (WGS) entry which is preliminary data.</text>
</comment>
<accession>A0A932GQM5</accession>
<keyword evidence="9" id="KW-0414">Isoprene biosynthesis</keyword>
<evidence type="ECO:0000259" key="11">
    <source>
        <dbReference type="Pfam" id="PF08544"/>
    </source>
</evidence>